<sequence length="88" mass="9937">MLIGGRNKVRSHVRDCNSPTGGRYLGEVTSVIATVRQEDVISADHRLVLCRHLEEKFEVTSVIATVRQEDVISADHRLVLCRHLEECL</sequence>
<reference evidence="1 2" key="1">
    <citation type="journal article" date="2024" name="BMC Genomics">
        <title>De novo assembly and annotation of Popillia japonica's genome with initial clues to its potential as an invasive pest.</title>
        <authorList>
            <person name="Cucini C."/>
            <person name="Boschi S."/>
            <person name="Funari R."/>
            <person name="Cardaioli E."/>
            <person name="Iannotti N."/>
            <person name="Marturano G."/>
            <person name="Paoli F."/>
            <person name="Bruttini M."/>
            <person name="Carapelli A."/>
            <person name="Frati F."/>
            <person name="Nardi F."/>
        </authorList>
    </citation>
    <scope>NUCLEOTIDE SEQUENCE [LARGE SCALE GENOMIC DNA]</scope>
    <source>
        <strain evidence="1">DMR45628</strain>
    </source>
</reference>
<gene>
    <name evidence="1" type="ORF">QE152_g9484</name>
</gene>
<evidence type="ECO:0000313" key="2">
    <source>
        <dbReference type="Proteomes" id="UP001458880"/>
    </source>
</evidence>
<evidence type="ECO:0000313" key="1">
    <source>
        <dbReference type="EMBL" id="KAK9738852.1"/>
    </source>
</evidence>
<keyword evidence="2" id="KW-1185">Reference proteome</keyword>
<dbReference type="AlphaFoldDB" id="A0AAW1LXN3"/>
<accession>A0AAW1LXN3</accession>
<dbReference type="Proteomes" id="UP001458880">
    <property type="component" value="Unassembled WGS sequence"/>
</dbReference>
<protein>
    <submittedName>
        <fullName evidence="1">Uncharacterized protein</fullName>
    </submittedName>
</protein>
<comment type="caution">
    <text evidence="1">The sequence shown here is derived from an EMBL/GenBank/DDBJ whole genome shotgun (WGS) entry which is preliminary data.</text>
</comment>
<name>A0AAW1LXN3_POPJA</name>
<dbReference type="EMBL" id="JASPKY010000081">
    <property type="protein sequence ID" value="KAK9738852.1"/>
    <property type="molecule type" value="Genomic_DNA"/>
</dbReference>
<proteinExistence type="predicted"/>
<organism evidence="1 2">
    <name type="scientific">Popillia japonica</name>
    <name type="common">Japanese beetle</name>
    <dbReference type="NCBI Taxonomy" id="7064"/>
    <lineage>
        <taxon>Eukaryota</taxon>
        <taxon>Metazoa</taxon>
        <taxon>Ecdysozoa</taxon>
        <taxon>Arthropoda</taxon>
        <taxon>Hexapoda</taxon>
        <taxon>Insecta</taxon>
        <taxon>Pterygota</taxon>
        <taxon>Neoptera</taxon>
        <taxon>Endopterygota</taxon>
        <taxon>Coleoptera</taxon>
        <taxon>Polyphaga</taxon>
        <taxon>Scarabaeiformia</taxon>
        <taxon>Scarabaeidae</taxon>
        <taxon>Rutelinae</taxon>
        <taxon>Popillia</taxon>
    </lineage>
</organism>